<dbReference type="GO" id="GO:0003700">
    <property type="term" value="F:DNA-binding transcription factor activity"/>
    <property type="evidence" value="ECO:0007669"/>
    <property type="project" value="InterPro"/>
</dbReference>
<dbReference type="PROSITE" id="PS50937">
    <property type="entry name" value="HTH_MERR_2"/>
    <property type="match status" value="1"/>
</dbReference>
<proteinExistence type="predicted"/>
<feature type="domain" description="HTH merR-type" evidence="3">
    <location>
        <begin position="9"/>
        <end position="78"/>
    </location>
</feature>
<evidence type="ECO:0000256" key="1">
    <source>
        <dbReference type="ARBA" id="ARBA00023125"/>
    </source>
</evidence>
<dbReference type="Pfam" id="PF13411">
    <property type="entry name" value="MerR_1"/>
    <property type="match status" value="1"/>
</dbReference>
<dbReference type="SUPFAM" id="SSF46955">
    <property type="entry name" value="Putative DNA-binding domain"/>
    <property type="match status" value="1"/>
</dbReference>
<dbReference type="InterPro" id="IPR009061">
    <property type="entry name" value="DNA-bd_dom_put_sf"/>
</dbReference>
<protein>
    <submittedName>
        <fullName evidence="4">HspR, transcriptional repressor of DnaK operon</fullName>
    </submittedName>
</protein>
<dbReference type="InterPro" id="IPR047057">
    <property type="entry name" value="MerR_fam"/>
</dbReference>
<dbReference type="Gene3D" id="1.10.1660.10">
    <property type="match status" value="1"/>
</dbReference>
<reference evidence="4" key="1">
    <citation type="submission" date="2016-10" db="EMBL/GenBank/DDBJ databases">
        <authorList>
            <person name="de Groot N.N."/>
        </authorList>
    </citation>
    <scope>NUCLEOTIDE SEQUENCE</scope>
</reference>
<dbReference type="FunFam" id="1.10.1660.10:FF:000008">
    <property type="entry name" value="Heat shock transcriptional regulator"/>
    <property type="match status" value="1"/>
</dbReference>
<keyword evidence="1" id="KW-0238">DNA-binding</keyword>
<dbReference type="InterPro" id="IPR000551">
    <property type="entry name" value="MerR-type_HTH_dom"/>
</dbReference>
<name>A0A1W1BDM7_9ZZZZ</name>
<dbReference type="PANTHER" id="PTHR30204">
    <property type="entry name" value="REDOX-CYCLING DRUG-SENSING TRANSCRIPTIONAL ACTIVATOR SOXR"/>
    <property type="match status" value="1"/>
</dbReference>
<keyword evidence="2" id="KW-0175">Coiled coil</keyword>
<dbReference type="NCBIfam" id="NF047375">
    <property type="entry name" value="HeatShock_HspR"/>
    <property type="match status" value="1"/>
</dbReference>
<feature type="coiled-coil region" evidence="2">
    <location>
        <begin position="75"/>
        <end position="102"/>
    </location>
</feature>
<accession>A0A1W1BDM7</accession>
<dbReference type="CDD" id="cd04766">
    <property type="entry name" value="HTH_HspR"/>
    <property type="match status" value="1"/>
</dbReference>
<dbReference type="SMART" id="SM00422">
    <property type="entry name" value="HTH_MERR"/>
    <property type="match status" value="1"/>
</dbReference>
<evidence type="ECO:0000259" key="3">
    <source>
        <dbReference type="PROSITE" id="PS50937"/>
    </source>
</evidence>
<sequence>MLHHYDEPVYLISIVAKILDIHPQTLRQYERENLIKPSRSNGRVRLYSQRDIDKIKLILRLTRELGVNLAGVDIILRLKEQMEEMEQEIAELRDEVCKLEGNHSVPPNKSLVAKKSIYELILFEGE</sequence>
<dbReference type="EMBL" id="FPHB01000016">
    <property type="protein sequence ID" value="SFV51538.1"/>
    <property type="molecule type" value="Genomic_DNA"/>
</dbReference>
<dbReference type="PANTHER" id="PTHR30204:SF58">
    <property type="entry name" value="HTH-TYPE TRANSCRIPTIONAL REGULATOR YFMP"/>
    <property type="match status" value="1"/>
</dbReference>
<dbReference type="GO" id="GO:0003677">
    <property type="term" value="F:DNA binding"/>
    <property type="evidence" value="ECO:0007669"/>
    <property type="project" value="UniProtKB-KW"/>
</dbReference>
<dbReference type="PROSITE" id="PS00552">
    <property type="entry name" value="HTH_MERR_1"/>
    <property type="match status" value="1"/>
</dbReference>
<evidence type="ECO:0000256" key="2">
    <source>
        <dbReference type="SAM" id="Coils"/>
    </source>
</evidence>
<dbReference type="AlphaFoldDB" id="A0A1W1BDM7"/>
<gene>
    <name evidence="4" type="ORF">MNB_SM-7-327</name>
</gene>
<organism evidence="4">
    <name type="scientific">hydrothermal vent metagenome</name>
    <dbReference type="NCBI Taxonomy" id="652676"/>
    <lineage>
        <taxon>unclassified sequences</taxon>
        <taxon>metagenomes</taxon>
        <taxon>ecological metagenomes</taxon>
    </lineage>
</organism>
<evidence type="ECO:0000313" key="4">
    <source>
        <dbReference type="EMBL" id="SFV51538.1"/>
    </source>
</evidence>